<keyword evidence="1" id="KW-1133">Transmembrane helix</keyword>
<name>A0A4R3LY24_9HYPH</name>
<gene>
    <name evidence="2" type="ORF">EDC64_109107</name>
</gene>
<feature type="transmembrane region" description="Helical" evidence="1">
    <location>
        <begin position="69"/>
        <end position="90"/>
    </location>
</feature>
<proteinExistence type="predicted"/>
<reference evidence="2 3" key="1">
    <citation type="submission" date="2019-03" db="EMBL/GenBank/DDBJ databases">
        <title>Genomic Encyclopedia of Type Strains, Phase IV (KMG-IV): sequencing the most valuable type-strain genomes for metagenomic binning, comparative biology and taxonomic classification.</title>
        <authorList>
            <person name="Goeker M."/>
        </authorList>
    </citation>
    <scope>NUCLEOTIDE SEQUENCE [LARGE SCALE GENOMIC DNA]</scope>
    <source>
        <strain evidence="2 3">DSM 9035</strain>
    </source>
</reference>
<keyword evidence="1" id="KW-0472">Membrane</keyword>
<sequence>MAMVALSFVLLSILGIAGSWGVAVYEGTLAEEAAGPVSLARRAQIIIWPFAARSGADPKNVHGRRAGKAQIVLIASVMVAVAAASAYTNLTYVRPGKAASAVVAAPSQS</sequence>
<evidence type="ECO:0000313" key="3">
    <source>
        <dbReference type="Proteomes" id="UP000294664"/>
    </source>
</evidence>
<dbReference type="Proteomes" id="UP000294664">
    <property type="component" value="Unassembled WGS sequence"/>
</dbReference>
<comment type="caution">
    <text evidence="2">The sequence shown here is derived from an EMBL/GenBank/DDBJ whole genome shotgun (WGS) entry which is preliminary data.</text>
</comment>
<dbReference type="OrthoDB" id="9922500at2"/>
<keyword evidence="3" id="KW-1185">Reference proteome</keyword>
<organism evidence="2 3">
    <name type="scientific">Aquabacter spiritensis</name>
    <dbReference type="NCBI Taxonomy" id="933073"/>
    <lineage>
        <taxon>Bacteria</taxon>
        <taxon>Pseudomonadati</taxon>
        <taxon>Pseudomonadota</taxon>
        <taxon>Alphaproteobacteria</taxon>
        <taxon>Hyphomicrobiales</taxon>
        <taxon>Xanthobacteraceae</taxon>
        <taxon>Aquabacter</taxon>
    </lineage>
</organism>
<accession>A0A4R3LY24</accession>
<evidence type="ECO:0000256" key="1">
    <source>
        <dbReference type="SAM" id="Phobius"/>
    </source>
</evidence>
<protein>
    <submittedName>
        <fullName evidence="2">Uncharacterized protein</fullName>
    </submittedName>
</protein>
<evidence type="ECO:0000313" key="2">
    <source>
        <dbReference type="EMBL" id="TCT03557.1"/>
    </source>
</evidence>
<dbReference type="RefSeq" id="WP_132032622.1">
    <property type="nucleotide sequence ID" value="NZ_SMAI01000009.1"/>
</dbReference>
<dbReference type="AlphaFoldDB" id="A0A4R3LY24"/>
<dbReference type="EMBL" id="SMAI01000009">
    <property type="protein sequence ID" value="TCT03557.1"/>
    <property type="molecule type" value="Genomic_DNA"/>
</dbReference>
<keyword evidence="1" id="KW-0812">Transmembrane</keyword>